<evidence type="ECO:0000313" key="2">
    <source>
        <dbReference type="Proteomes" id="UP001432251"/>
    </source>
</evidence>
<organism evidence="1 2">
    <name type="scientific">Streptomyces citrinus</name>
    <dbReference type="NCBI Taxonomy" id="3118173"/>
    <lineage>
        <taxon>Bacteria</taxon>
        <taxon>Bacillati</taxon>
        <taxon>Actinomycetota</taxon>
        <taxon>Actinomycetes</taxon>
        <taxon>Kitasatosporales</taxon>
        <taxon>Streptomycetaceae</taxon>
        <taxon>Streptomyces</taxon>
    </lineage>
</organism>
<accession>A0ACD5A6H5</accession>
<evidence type="ECO:0000313" key="1">
    <source>
        <dbReference type="EMBL" id="WWQ62752.1"/>
    </source>
</evidence>
<dbReference type="Proteomes" id="UP001432251">
    <property type="component" value="Chromosome"/>
</dbReference>
<protein>
    <submittedName>
        <fullName evidence="1">LacI family DNA-binding transcriptional regulator</fullName>
    </submittedName>
</protein>
<gene>
    <name evidence="1" type="ORF">V2W30_04880</name>
</gene>
<dbReference type="EMBL" id="CP146022">
    <property type="protein sequence ID" value="WWQ62752.1"/>
    <property type="molecule type" value="Genomic_DNA"/>
</dbReference>
<keyword evidence="1" id="KW-0238">DNA-binding</keyword>
<keyword evidence="2" id="KW-1185">Reference proteome</keyword>
<sequence>MKQRVGMVDVAREAGVSLGTVSNVYNQPERVAADTRLRVQAAIDRLGYVRSETARVLRGRPSRIMAVIVHDLANPFCIALVQGAEQAARRAGLGVMVCNSAGNPAEEARYASLLVEHRIRGALIAPTDSSGRSIAAMRRSQIPLVVIDDNETSRDACSVAVDDVLGGELAIGHLLAAGHRNIVFVGGPLRLPQIQARSRGSLKALAQARLPASTVTDLSCEEMTFAAGRDAAARILGMHARPTGIFCANDLLATGVLQALFETGIRVPRDIALIGYDDIDHAAAAAVPLTSVRRPARLMGTRAANLLIEETSSASTTEHTHQQVTLRPELVVRRSSTMPPRPKE</sequence>
<reference evidence="1" key="1">
    <citation type="journal article" date="2025" name="Int. J. Syst. Evol. Microbiol.">
        <title>Streptomyces citrinus sp. nov., with yellow diffusible pigment.</title>
        <authorList>
            <person name="He Y."/>
            <person name="Yang E."/>
            <person name="Xu J."/>
            <person name="Sun Y."/>
            <person name="Sun L."/>
        </authorList>
    </citation>
    <scope>NUCLEOTIDE SEQUENCE</scope>
    <source>
        <strain evidence="1">Q6</strain>
    </source>
</reference>
<proteinExistence type="predicted"/>
<name>A0ACD5A6H5_9ACTN</name>